<accession>K2JYZ5</accession>
<dbReference type="Proteomes" id="UP000006762">
    <property type="component" value="Unassembled WGS sequence"/>
</dbReference>
<name>K2JYZ5_9RHOB</name>
<gene>
    <name evidence="1" type="ORF">B30_13589</name>
</gene>
<proteinExistence type="predicted"/>
<reference evidence="1 2" key="1">
    <citation type="submission" date="2012-09" db="EMBL/GenBank/DDBJ databases">
        <title>Celeribacter baekdonensis B30 Genome Sequencing.</title>
        <authorList>
            <person name="Wang W."/>
        </authorList>
    </citation>
    <scope>NUCLEOTIDE SEQUENCE [LARGE SCALE GENOMIC DNA]</scope>
    <source>
        <strain evidence="1 2">B30</strain>
    </source>
</reference>
<dbReference type="AlphaFoldDB" id="K2JYZ5"/>
<evidence type="ECO:0000313" key="1">
    <source>
        <dbReference type="EMBL" id="EKE70500.1"/>
    </source>
</evidence>
<evidence type="ECO:0000313" key="2">
    <source>
        <dbReference type="Proteomes" id="UP000006762"/>
    </source>
</evidence>
<dbReference type="EMBL" id="AMRK01000007">
    <property type="protein sequence ID" value="EKE70500.1"/>
    <property type="molecule type" value="Genomic_DNA"/>
</dbReference>
<organism evidence="1 2">
    <name type="scientific">Celeribacter baekdonensis B30</name>
    <dbReference type="NCBI Taxonomy" id="1208323"/>
    <lineage>
        <taxon>Bacteria</taxon>
        <taxon>Pseudomonadati</taxon>
        <taxon>Pseudomonadota</taxon>
        <taxon>Alphaproteobacteria</taxon>
        <taxon>Rhodobacterales</taxon>
        <taxon>Roseobacteraceae</taxon>
        <taxon>Celeribacter</taxon>
    </lineage>
</organism>
<protein>
    <submittedName>
        <fullName evidence="1">Uncharacterized protein</fullName>
    </submittedName>
</protein>
<keyword evidence="2" id="KW-1185">Reference proteome</keyword>
<comment type="caution">
    <text evidence="1">The sequence shown here is derived from an EMBL/GenBank/DDBJ whole genome shotgun (WGS) entry which is preliminary data.</text>
</comment>
<sequence>MLQAKATKTKISMTLDRDRSTTRREIKRNFWADDAVPKTYAGYFEMAVIGATYLFKAHLAFDSRLRPVRGHEGVS</sequence>